<comment type="caution">
    <text evidence="2">The sequence shown here is derived from an EMBL/GenBank/DDBJ whole genome shotgun (WGS) entry which is preliminary data.</text>
</comment>
<feature type="compositionally biased region" description="Low complexity" evidence="1">
    <location>
        <begin position="16"/>
        <end position="26"/>
    </location>
</feature>
<accession>A0A0K9XHU5</accession>
<evidence type="ECO:0000256" key="1">
    <source>
        <dbReference type="SAM" id="MobiDB-lite"/>
    </source>
</evidence>
<evidence type="ECO:0000313" key="2">
    <source>
        <dbReference type="EMBL" id="KNB52974.1"/>
    </source>
</evidence>
<keyword evidence="3" id="KW-1185">Reference proteome</keyword>
<protein>
    <submittedName>
        <fullName evidence="2">Uncharacterized protein</fullName>
    </submittedName>
</protein>
<reference evidence="3" key="1">
    <citation type="submission" date="2015-07" db="EMBL/GenBank/DDBJ databases">
        <title>Draft genome sequence of Streptomyces sp. CMAA 1322, a bacterium isolated from Caatinga biome, from dry forest semiarid of Brazil.</title>
        <authorList>
            <person name="Santos S.N."/>
            <person name="Gacesa R."/>
            <person name="Taketani R.G."/>
            <person name="Long P.F."/>
            <person name="Melo I.S."/>
        </authorList>
    </citation>
    <scope>NUCLEOTIDE SEQUENCE [LARGE SCALE GENOMIC DNA]</scope>
    <source>
        <strain evidence="3">CMAA 1322</strain>
    </source>
</reference>
<feature type="region of interest" description="Disordered" evidence="1">
    <location>
        <begin position="1"/>
        <end position="26"/>
    </location>
</feature>
<sequence length="446" mass="47394">MPGSDVNGDDLPGRDPLPQLPLTPDQIETIPVAPGPERLRRLAELVIGGTEAGEERDALVRGIVGGELRAATAALWREPRRAAQAALLAGLGGAVAAFGAEPGTDALPALDRLRRHLVVHGHLDELLTLVRHELDGDVEPEVLVEGGRAYAQYPYFRDSTLRVPDACYDVTDELAVRHRLSEAKLDGTGLALAGEARVDRTAGGGEDPELVLRGHVTGTELRFAAQDMGRGRFAGRVALADVPEGVWDVHVAVTAAGGIRKEARLDAPYETDGEDEEERSVVAADGTVATLPVTDGLTLDVGELRHPVEDRLQVTGAAWDPQAGPAALAVTGRCALADRPVGSLALRAAAADGTVVDVPVGTRPDGSFRTHVACTAPGEWRLGLRLAAGGREWTVPVPEQPGLEAARWQRLGLPWYAKPLPDRGVLTLRTGRVEVIKGVRGRLRRR</sequence>
<dbReference type="EMBL" id="LFXA01000004">
    <property type="protein sequence ID" value="KNB52974.1"/>
    <property type="molecule type" value="Genomic_DNA"/>
</dbReference>
<name>A0A0K9XHU5_9ACTN</name>
<dbReference type="AlphaFoldDB" id="A0A0K9XHU5"/>
<dbReference type="RefSeq" id="WP_049715743.1">
    <property type="nucleotide sequence ID" value="NZ_LFXA01000004.1"/>
</dbReference>
<proteinExistence type="predicted"/>
<dbReference type="Proteomes" id="UP000037288">
    <property type="component" value="Unassembled WGS sequence"/>
</dbReference>
<dbReference type="OrthoDB" id="2676521at2"/>
<dbReference type="PATRIC" id="fig|1678637.3.peg.2212"/>
<dbReference type="STRING" id="1678637.AC230_10240"/>
<organism evidence="2 3">
    <name type="scientific">Streptomyces caatingaensis</name>
    <dbReference type="NCBI Taxonomy" id="1678637"/>
    <lineage>
        <taxon>Bacteria</taxon>
        <taxon>Bacillati</taxon>
        <taxon>Actinomycetota</taxon>
        <taxon>Actinomycetes</taxon>
        <taxon>Kitasatosporales</taxon>
        <taxon>Streptomycetaceae</taxon>
        <taxon>Streptomyces</taxon>
    </lineage>
</organism>
<evidence type="ECO:0000313" key="3">
    <source>
        <dbReference type="Proteomes" id="UP000037288"/>
    </source>
</evidence>
<gene>
    <name evidence="2" type="ORF">AC230_10240</name>
</gene>